<dbReference type="RefSeq" id="XP_014169764.1">
    <property type="nucleotide sequence ID" value="XM_014314289.1"/>
</dbReference>
<keyword evidence="6" id="KW-1185">Reference proteome</keyword>
<accession>F0XPJ4</accession>
<dbReference type="OrthoDB" id="2993351at2759"/>
<dbReference type="InParanoid" id="F0XPJ4"/>
<evidence type="ECO:0000313" key="5">
    <source>
        <dbReference type="EMBL" id="EFX00282.1"/>
    </source>
</evidence>
<dbReference type="SUPFAM" id="SSF51316">
    <property type="entry name" value="Mss4-like"/>
    <property type="match status" value="2"/>
</dbReference>
<dbReference type="Gene3D" id="2.170.150.70">
    <property type="match status" value="2"/>
</dbReference>
<dbReference type="STRING" id="655863.F0XPJ4"/>
<dbReference type="EMBL" id="GL629801">
    <property type="protein sequence ID" value="EFX00282.1"/>
    <property type="molecule type" value="Genomic_DNA"/>
</dbReference>
<dbReference type="PROSITE" id="PS51891">
    <property type="entry name" value="CENP_V_GFA"/>
    <property type="match status" value="2"/>
</dbReference>
<protein>
    <submittedName>
        <fullName evidence="5">Glutathione-dependent formaldehyde-activating gfa</fullName>
    </submittedName>
</protein>
<dbReference type="InterPro" id="IPR006913">
    <property type="entry name" value="CENP-V/GFA"/>
</dbReference>
<feature type="domain" description="CENP-V/GFA" evidence="4">
    <location>
        <begin position="3"/>
        <end position="123"/>
    </location>
</feature>
<dbReference type="PANTHER" id="PTHR28620">
    <property type="entry name" value="CENTROMERE PROTEIN V"/>
    <property type="match status" value="1"/>
</dbReference>
<evidence type="ECO:0000256" key="3">
    <source>
        <dbReference type="ARBA" id="ARBA00022833"/>
    </source>
</evidence>
<name>F0XPJ4_GROCL</name>
<dbReference type="InterPro" id="IPR052355">
    <property type="entry name" value="CENP-V-like"/>
</dbReference>
<dbReference type="InterPro" id="IPR011057">
    <property type="entry name" value="Mss4-like_sf"/>
</dbReference>
<feature type="domain" description="CENP-V/GFA" evidence="4">
    <location>
        <begin position="130"/>
        <end position="269"/>
    </location>
</feature>
<dbReference type="PANTHER" id="PTHR28620:SF1">
    <property type="entry name" value="CENP-V_GFA DOMAIN-CONTAINING PROTEIN"/>
    <property type="match status" value="1"/>
</dbReference>
<dbReference type="GO" id="GO:0046872">
    <property type="term" value="F:metal ion binding"/>
    <property type="evidence" value="ECO:0007669"/>
    <property type="project" value="UniProtKB-KW"/>
</dbReference>
<dbReference type="GO" id="GO:0016846">
    <property type="term" value="F:carbon-sulfur lyase activity"/>
    <property type="evidence" value="ECO:0007669"/>
    <property type="project" value="InterPro"/>
</dbReference>
<sequence>MARFGNCHCGGYRFELLRAESTEAEGDEKQAVPCSCAACTKLGAQWQAVEVEDVRVIHDEGKMMEHRSPNMLHKFCSVCGTTLLGSHPEGQSPWRQQTLVNLRALQGFNPFALERDTSVSPAQAQTTWPSTGSCLCGKVDITLLEPLETMSMKEDNCSICTRNAWVGAYPSKAQVSLHGTEHTQDYRFGRRFMGHPFCQTCGVHVYMNVYGPPQHVLDRLPEERKALVRRNLDIAPVNIRVLDVHGSPSGLDISSLPVQRTDEGQDGYEIDVLR</sequence>
<dbReference type="Proteomes" id="UP000007796">
    <property type="component" value="Unassembled WGS sequence"/>
</dbReference>
<dbReference type="eggNOG" id="KOG4192">
    <property type="taxonomic scope" value="Eukaryota"/>
</dbReference>
<evidence type="ECO:0000256" key="2">
    <source>
        <dbReference type="ARBA" id="ARBA00022723"/>
    </source>
</evidence>
<evidence type="ECO:0000256" key="1">
    <source>
        <dbReference type="ARBA" id="ARBA00005495"/>
    </source>
</evidence>
<keyword evidence="3" id="KW-0862">Zinc</keyword>
<dbReference type="AlphaFoldDB" id="F0XPJ4"/>
<keyword evidence="2" id="KW-0479">Metal-binding</keyword>
<organism evidence="6">
    <name type="scientific">Grosmannia clavigera (strain kw1407 / UAMH 11150)</name>
    <name type="common">Blue stain fungus</name>
    <name type="synonym">Graphiocladiella clavigera</name>
    <dbReference type="NCBI Taxonomy" id="655863"/>
    <lineage>
        <taxon>Eukaryota</taxon>
        <taxon>Fungi</taxon>
        <taxon>Dikarya</taxon>
        <taxon>Ascomycota</taxon>
        <taxon>Pezizomycotina</taxon>
        <taxon>Sordariomycetes</taxon>
        <taxon>Sordariomycetidae</taxon>
        <taxon>Ophiostomatales</taxon>
        <taxon>Ophiostomataceae</taxon>
        <taxon>Leptographium</taxon>
    </lineage>
</organism>
<reference evidence="5 6" key="1">
    <citation type="journal article" date="2011" name="Proc. Natl. Acad. Sci. U.S.A.">
        <title>Genome and transcriptome analyses of the mountain pine beetle-fungal symbiont Grosmannia clavigera, a lodgepole pine pathogen.</title>
        <authorList>
            <person name="DiGuistini S."/>
            <person name="Wang Y."/>
            <person name="Liao N.Y."/>
            <person name="Taylor G."/>
            <person name="Tanguay P."/>
            <person name="Feau N."/>
            <person name="Henrissat B."/>
            <person name="Chan S.K."/>
            <person name="Hesse-Orce U."/>
            <person name="Alamouti S.M."/>
            <person name="Tsui C.K.M."/>
            <person name="Docking R.T."/>
            <person name="Levasseur A."/>
            <person name="Haridas S."/>
            <person name="Robertson G."/>
            <person name="Birol I."/>
            <person name="Holt R.A."/>
            <person name="Marra M.A."/>
            <person name="Hamelin R.C."/>
            <person name="Hirst M."/>
            <person name="Jones S.J.M."/>
            <person name="Bohlmann J."/>
            <person name="Breuil C."/>
        </authorList>
    </citation>
    <scope>NUCLEOTIDE SEQUENCE [LARGE SCALE GENOMIC DNA]</scope>
    <source>
        <strain evidence="6">kw1407 / UAMH 11150</strain>
    </source>
</reference>
<gene>
    <name evidence="5" type="ORF">CMQ_7284</name>
</gene>
<dbReference type="Pfam" id="PF04828">
    <property type="entry name" value="GFA"/>
    <property type="match status" value="2"/>
</dbReference>
<dbReference type="HOGENOM" id="CLU_055491_0_0_1"/>
<dbReference type="GeneID" id="25980811"/>
<evidence type="ECO:0000259" key="4">
    <source>
        <dbReference type="PROSITE" id="PS51891"/>
    </source>
</evidence>
<evidence type="ECO:0000313" key="6">
    <source>
        <dbReference type="Proteomes" id="UP000007796"/>
    </source>
</evidence>
<comment type="similarity">
    <text evidence="1">Belongs to the Gfa family.</text>
</comment>
<proteinExistence type="inferred from homology"/>